<dbReference type="Proteomes" id="UP000035366">
    <property type="component" value="Chromosome"/>
</dbReference>
<evidence type="ECO:0000256" key="1">
    <source>
        <dbReference type="ARBA" id="ARBA00005896"/>
    </source>
</evidence>
<evidence type="ECO:0000256" key="3">
    <source>
        <dbReference type="ARBA" id="ARBA00022964"/>
    </source>
</evidence>
<dbReference type="InterPro" id="IPR051323">
    <property type="entry name" value="AtsK-like"/>
</dbReference>
<keyword evidence="5" id="KW-0408">Iron</keyword>
<gene>
    <name evidence="7" type="ORF">ABB07_24040</name>
</gene>
<evidence type="ECO:0000259" key="6">
    <source>
        <dbReference type="Pfam" id="PF02668"/>
    </source>
</evidence>
<evidence type="ECO:0000313" key="8">
    <source>
        <dbReference type="Proteomes" id="UP000035366"/>
    </source>
</evidence>
<organism evidence="7 8">
    <name type="scientific">Streptomyces incarnatus</name>
    <dbReference type="NCBI Taxonomy" id="665007"/>
    <lineage>
        <taxon>Bacteria</taxon>
        <taxon>Bacillati</taxon>
        <taxon>Actinomycetota</taxon>
        <taxon>Actinomycetes</taxon>
        <taxon>Kitasatosporales</taxon>
        <taxon>Streptomycetaceae</taxon>
        <taxon>Streptomyces</taxon>
    </lineage>
</organism>
<dbReference type="Gene3D" id="3.60.130.10">
    <property type="entry name" value="Clavaminate synthase-like"/>
    <property type="match status" value="1"/>
</dbReference>
<dbReference type="InterPro" id="IPR042098">
    <property type="entry name" value="TauD-like_sf"/>
</dbReference>
<dbReference type="EMBL" id="CP011497">
    <property type="protein sequence ID" value="AKJ12992.1"/>
    <property type="molecule type" value="Genomic_DNA"/>
</dbReference>
<evidence type="ECO:0000256" key="2">
    <source>
        <dbReference type="ARBA" id="ARBA00022723"/>
    </source>
</evidence>
<accession>A0ABM5TPQ2</accession>
<protein>
    <submittedName>
        <fullName evidence="7">Taurine dioxygenase</fullName>
    </submittedName>
</protein>
<keyword evidence="8" id="KW-1185">Reference proteome</keyword>
<name>A0ABM5TPQ2_9ACTN</name>
<dbReference type="InterPro" id="IPR003819">
    <property type="entry name" value="TauD/TfdA-like"/>
</dbReference>
<proteinExistence type="inferred from homology"/>
<evidence type="ECO:0000256" key="5">
    <source>
        <dbReference type="ARBA" id="ARBA00023004"/>
    </source>
</evidence>
<sequence>MARVRALVRHGIDGREDYHGPRLLRRLAEGRQSGPYRLFSVRPYGPLLGAEIEGLDLSEPLTPELFEELDRALLEWKVLFFRGQELTHEQQRAFAANWGEIDQHPFLPKGASQDVVRLEKGADNPGFENVWHHDFPWIPHPPLGAVLRMVEMPEAGGDTLFADTGAAYDNLPVEVKSRLEGLRAVHDFTPSANYRDLLTDEQRRHFQELFPPVAHPVVRTHPRTGRKSLFVTSIFTTHIEGLEPAESEELLRYLFRQVQYPEYQVRFRWQPGDVVFWDNRAVQHYATSDYYPHRRVVDRAAIAGDRPF</sequence>
<dbReference type="PANTHER" id="PTHR30468:SF1">
    <property type="entry name" value="ALPHA-KETOGLUTARATE-DEPENDENT SULFONATE DIOXYGENASE"/>
    <property type="match status" value="1"/>
</dbReference>
<dbReference type="SUPFAM" id="SSF51197">
    <property type="entry name" value="Clavaminate synthase-like"/>
    <property type="match status" value="1"/>
</dbReference>
<keyword evidence="3 7" id="KW-0223">Dioxygenase</keyword>
<dbReference type="GO" id="GO:0051213">
    <property type="term" value="F:dioxygenase activity"/>
    <property type="evidence" value="ECO:0007669"/>
    <property type="project" value="UniProtKB-KW"/>
</dbReference>
<evidence type="ECO:0000256" key="4">
    <source>
        <dbReference type="ARBA" id="ARBA00023002"/>
    </source>
</evidence>
<keyword evidence="2" id="KW-0479">Metal-binding</keyword>
<keyword evidence="4" id="KW-0560">Oxidoreductase</keyword>
<comment type="similarity">
    <text evidence="1">Belongs to the TfdA dioxygenase family.</text>
</comment>
<dbReference type="Pfam" id="PF02668">
    <property type="entry name" value="TauD"/>
    <property type="match status" value="1"/>
</dbReference>
<feature type="domain" description="TauD/TfdA-like" evidence="6">
    <location>
        <begin position="41"/>
        <end position="299"/>
    </location>
</feature>
<dbReference type="PANTHER" id="PTHR30468">
    <property type="entry name" value="ALPHA-KETOGLUTARATE-DEPENDENT SULFONATE DIOXYGENASE"/>
    <property type="match status" value="1"/>
</dbReference>
<reference evidence="7 8" key="1">
    <citation type="journal article" date="2015" name="ISME J.">
        <title>Draft Genome Sequence of Streptomyces incarnatus NRRL8089, which Produces the Nucleoside Antibiotic Sinefungin.</title>
        <authorList>
            <person name="Oshima K."/>
            <person name="Hattori M."/>
            <person name="Shimizu H."/>
            <person name="Fukuda K."/>
            <person name="Nemoto M."/>
            <person name="Inagaki K."/>
            <person name="Tamura T."/>
        </authorList>
    </citation>
    <scope>NUCLEOTIDE SEQUENCE [LARGE SCALE GENOMIC DNA]</scope>
    <source>
        <strain evidence="7 8">NRRL 8089</strain>
    </source>
</reference>
<evidence type="ECO:0000313" key="7">
    <source>
        <dbReference type="EMBL" id="AKJ12992.1"/>
    </source>
</evidence>